<proteinExistence type="predicted"/>
<organism evidence="3">
    <name type="scientific">Rhizophora mucronata</name>
    <name type="common">Asiatic mangrove</name>
    <dbReference type="NCBI Taxonomy" id="61149"/>
    <lineage>
        <taxon>Eukaryota</taxon>
        <taxon>Viridiplantae</taxon>
        <taxon>Streptophyta</taxon>
        <taxon>Embryophyta</taxon>
        <taxon>Tracheophyta</taxon>
        <taxon>Spermatophyta</taxon>
        <taxon>Magnoliopsida</taxon>
        <taxon>eudicotyledons</taxon>
        <taxon>Gunneridae</taxon>
        <taxon>Pentapetalae</taxon>
        <taxon>rosids</taxon>
        <taxon>fabids</taxon>
        <taxon>Malpighiales</taxon>
        <taxon>Rhizophoraceae</taxon>
        <taxon>Rhizophora</taxon>
    </lineage>
</organism>
<evidence type="ECO:0000256" key="2">
    <source>
        <dbReference type="SAM" id="MobiDB-lite"/>
    </source>
</evidence>
<dbReference type="AlphaFoldDB" id="A0A2P2PKG3"/>
<keyword evidence="1" id="KW-0175">Coiled coil</keyword>
<name>A0A2P2PKG3_RHIMU</name>
<evidence type="ECO:0000256" key="1">
    <source>
        <dbReference type="SAM" id="Coils"/>
    </source>
</evidence>
<dbReference type="EMBL" id="GGEC01074752">
    <property type="protein sequence ID" value="MBX55236.1"/>
    <property type="molecule type" value="Transcribed_RNA"/>
</dbReference>
<feature type="region of interest" description="Disordered" evidence="2">
    <location>
        <begin position="1"/>
        <end position="50"/>
    </location>
</feature>
<feature type="compositionally biased region" description="Basic residues" evidence="2">
    <location>
        <begin position="22"/>
        <end position="31"/>
    </location>
</feature>
<protein>
    <submittedName>
        <fullName evidence="3">Uncharacterized protein MANES_13G127300</fullName>
    </submittedName>
</protein>
<sequence>MLTEKSTKKKRPRSLPLDIVQKKNKKSRQRRSLPVPRSGPPAEQSENDSEDVGSEVLEGFKLSQAVQFSDIQSLEDFNILVDGLLLDSELSENVKNKYYQLCCSQGAFLHEKLIRGINFKLIAGIISETVNIADAIRACNLTTSRDEFAIWDKTLEGCELFGMNVGFLRSRLSRLVGLAYDSEGVTKTRRYIQARNEQVRTSEEIRDLEAKLLDLKAAYERFSADINSLKSKAESHELKFQEEVLAPW</sequence>
<accession>A0A2P2PKG3</accession>
<reference evidence="3" key="1">
    <citation type="submission" date="2018-02" db="EMBL/GenBank/DDBJ databases">
        <title>Rhizophora mucronata_Transcriptome.</title>
        <authorList>
            <person name="Meera S.P."/>
            <person name="Sreeshan A."/>
            <person name="Augustine A."/>
        </authorList>
    </citation>
    <scope>NUCLEOTIDE SEQUENCE</scope>
    <source>
        <tissue evidence="3">Leaf</tissue>
    </source>
</reference>
<evidence type="ECO:0000313" key="3">
    <source>
        <dbReference type="EMBL" id="MBX55236.1"/>
    </source>
</evidence>
<feature type="coiled-coil region" evidence="1">
    <location>
        <begin position="191"/>
        <end position="239"/>
    </location>
</feature>